<gene>
    <name evidence="3" type="ORF">SAMN05421760_103113</name>
</gene>
<dbReference type="Proteomes" id="UP000185999">
    <property type="component" value="Unassembled WGS sequence"/>
</dbReference>
<feature type="transmembrane region" description="Helical" evidence="1">
    <location>
        <begin position="663"/>
        <end position="688"/>
    </location>
</feature>
<evidence type="ECO:0000313" key="4">
    <source>
        <dbReference type="Proteomes" id="UP000185999"/>
    </source>
</evidence>
<dbReference type="InterPro" id="IPR024618">
    <property type="entry name" value="DUF3857"/>
</dbReference>
<keyword evidence="4" id="KW-1185">Reference proteome</keyword>
<dbReference type="AlphaFoldDB" id="A0A1N7L070"/>
<dbReference type="Gene3D" id="2.60.40.3140">
    <property type="match status" value="1"/>
</dbReference>
<evidence type="ECO:0000313" key="3">
    <source>
        <dbReference type="EMBL" id="SIS67228.1"/>
    </source>
</evidence>
<sequence length="991" mass="115063">MESTNKFWIKSFFVLYCLIFANVSWSSNAIIKAPTPGWVTPVALPEINGFPQEQIQNGVYYLLVDTQVMVDQQQEPQFYLHNASYIANQAGVEGSSQINIGYDPSYQRLVLHSLRIIRSNKTFDKIDSARLKLIQREEDMDELIYNGRMTLNIILDDVRVGDTIEYSFSRQGMNPVYQNIFAYTHDMNWTVPVGRLSLRLLWNKPLPLQYRLERSDLKLIRTETANGSEYLIQGDQVEPVKIESNTPAWFSPWGIVYFSELKSWEEVASWSNPLYRDVVIADDNIDQLVADIKSQNSGIKAQISAALRFVQDEVRYLGMELGQNSHMPTPAFETLRNRYGDCKDKTVLLLSLLKGLGVEAYPALVNTEVKLDTVIPNIHAFDHVITYIEHQNKRYWVDPTRRYQYGGIDSIQQPDYGHALVLRPGTRSLTAMLPTQSKYGVFVKDTFMLPAKGEAIFHSESKSYGWNAELQRQRFEDKGRDQIQREYLEFYQYYYPGTTVQEPVEFKNNTRDNILITTERYRINNFWQDNPEQGRHEADFYANDIASLLSMPGELNRVHPLYLPHPKHLEQIFVLNFEENDWHFDDDNFVEDNDFFHFSHDVKFDNTKHQLTLRYTYQSKTDYVAPENYADYLEALEKVSNGQSYGIYREYPSETTSAEGDPWYFYFLNTTTILLMYGSLYLLVFLLWRMDSGRKSDESDSVFFPVSIAKLSAMWILTFGIYGAYWFYKNFQYIKKQKNSASMPMARGIFYSFWYYPLWRELKEDCTTRFEHSHLPGKMLAVPMALGFLVIVTTGNRSDIWLLPSLLLSALLILPLANYILFVNGRESQALAKNSTWSFRHYLLALLSTPLCILSAGSEIGIMPNEAVVTGSRILEYDITLMQRRGTINPGDEIDYFYSNAFLFISDDGNGFTQRHVFSYWKDDDDSLEQEQATYSEVQDIKVDWQSELGAKSTVTIVREDGSQFLLYVSNTDKKDKVFVNALKERWQSQR</sequence>
<dbReference type="RefSeq" id="WP_054341778.1">
    <property type="nucleotide sequence ID" value="NZ_FTOE01000003.1"/>
</dbReference>
<keyword evidence="1" id="KW-1133">Transmembrane helix</keyword>
<feature type="transmembrane region" description="Helical" evidence="1">
    <location>
        <begin position="801"/>
        <end position="821"/>
    </location>
</feature>
<evidence type="ECO:0000259" key="2">
    <source>
        <dbReference type="Pfam" id="PF12969"/>
    </source>
</evidence>
<feature type="domain" description="DUF3857" evidence="2">
    <location>
        <begin position="77"/>
        <end position="240"/>
    </location>
</feature>
<name>A0A1N7L070_9GAMM</name>
<feature type="transmembrane region" description="Helical" evidence="1">
    <location>
        <begin position="842"/>
        <end position="863"/>
    </location>
</feature>
<dbReference type="InterPro" id="IPR038765">
    <property type="entry name" value="Papain-like_cys_pep_sf"/>
</dbReference>
<reference evidence="4" key="1">
    <citation type="submission" date="2017-01" db="EMBL/GenBank/DDBJ databases">
        <authorList>
            <person name="Varghese N."/>
            <person name="Submissions S."/>
        </authorList>
    </citation>
    <scope>NUCLEOTIDE SEQUENCE [LARGE SCALE GENOMIC DNA]</scope>
    <source>
        <strain evidence="4">DSM 22306</strain>
    </source>
</reference>
<organism evidence="3 4">
    <name type="scientific">Neptunomonas antarctica</name>
    <dbReference type="NCBI Taxonomy" id="619304"/>
    <lineage>
        <taxon>Bacteria</taxon>
        <taxon>Pseudomonadati</taxon>
        <taxon>Pseudomonadota</taxon>
        <taxon>Gammaproteobacteria</taxon>
        <taxon>Oceanospirillales</taxon>
        <taxon>Oceanospirillaceae</taxon>
        <taxon>Neptunomonas</taxon>
    </lineage>
</organism>
<evidence type="ECO:0000256" key="1">
    <source>
        <dbReference type="SAM" id="Phobius"/>
    </source>
</evidence>
<accession>A0A1N7L070</accession>
<keyword evidence="1" id="KW-0812">Transmembrane</keyword>
<dbReference type="SUPFAM" id="SSF54001">
    <property type="entry name" value="Cysteine proteinases"/>
    <property type="match status" value="1"/>
</dbReference>
<dbReference type="OrthoDB" id="8595007at2"/>
<protein>
    <recommendedName>
        <fullName evidence="2">DUF3857 domain-containing protein</fullName>
    </recommendedName>
</protein>
<dbReference type="EMBL" id="FTOE01000003">
    <property type="protein sequence ID" value="SIS67228.1"/>
    <property type="molecule type" value="Genomic_DNA"/>
</dbReference>
<feature type="transmembrane region" description="Helical" evidence="1">
    <location>
        <begin position="708"/>
        <end position="728"/>
    </location>
</feature>
<dbReference type="Pfam" id="PF12969">
    <property type="entry name" value="DUF3857"/>
    <property type="match status" value="1"/>
</dbReference>
<feature type="transmembrane region" description="Helical" evidence="1">
    <location>
        <begin position="779"/>
        <end position="795"/>
    </location>
</feature>
<dbReference type="Gene3D" id="3.10.620.30">
    <property type="match status" value="1"/>
</dbReference>
<dbReference type="STRING" id="619304.SAMN05421760_103113"/>
<proteinExistence type="predicted"/>
<keyword evidence="1" id="KW-0472">Membrane</keyword>
<feature type="transmembrane region" description="Helical" evidence="1">
    <location>
        <begin position="740"/>
        <end position="758"/>
    </location>
</feature>